<proteinExistence type="predicted"/>
<gene>
    <name evidence="1" type="ORF">E4J90_12795</name>
</gene>
<sequence>MAAYDLYGVKNLSVSAARLKVEESLKLSLERRESTYHGGEYYFFGNKESEHLTLKNNIDPFDGEAVEEEFSEYPVLLYVDSIERAEEIAERLAKEFFLLIRELLD</sequence>
<dbReference type="AlphaFoldDB" id="A0A4Y8VIR5"/>
<dbReference type="OrthoDB" id="8481117at2"/>
<comment type="caution">
    <text evidence="1">The sequence shown here is derived from an EMBL/GenBank/DDBJ whole genome shotgun (WGS) entry which is preliminary data.</text>
</comment>
<organism evidence="1 2">
    <name type="scientific">Pseudomonas kribbensis</name>
    <dbReference type="NCBI Taxonomy" id="1628086"/>
    <lineage>
        <taxon>Bacteria</taxon>
        <taxon>Pseudomonadati</taxon>
        <taxon>Pseudomonadota</taxon>
        <taxon>Gammaproteobacteria</taxon>
        <taxon>Pseudomonadales</taxon>
        <taxon>Pseudomonadaceae</taxon>
        <taxon>Pseudomonas</taxon>
    </lineage>
</organism>
<protein>
    <submittedName>
        <fullName evidence="1">Uncharacterized protein</fullName>
    </submittedName>
</protein>
<dbReference type="EMBL" id="SPDQ01000014">
    <property type="protein sequence ID" value="TFH80338.1"/>
    <property type="molecule type" value="Genomic_DNA"/>
</dbReference>
<accession>A0A4Y8VIR5</accession>
<dbReference type="RefSeq" id="WP_134826612.1">
    <property type="nucleotide sequence ID" value="NZ_SPDQ01000014.1"/>
</dbReference>
<evidence type="ECO:0000313" key="2">
    <source>
        <dbReference type="Proteomes" id="UP000297555"/>
    </source>
</evidence>
<reference evidence="1 2" key="1">
    <citation type="submission" date="2019-03" db="EMBL/GenBank/DDBJ databases">
        <title>Draft genome sequence of humic substances-degrading Pseudomonas kribbensis CHA-19 from forest soil.</title>
        <authorList>
            <person name="Kim D."/>
        </authorList>
    </citation>
    <scope>NUCLEOTIDE SEQUENCE [LARGE SCALE GENOMIC DNA]</scope>
    <source>
        <strain evidence="1 2">CHA-19</strain>
    </source>
</reference>
<name>A0A4Y8VIR5_9PSED</name>
<dbReference type="Proteomes" id="UP000297555">
    <property type="component" value="Unassembled WGS sequence"/>
</dbReference>
<evidence type="ECO:0000313" key="1">
    <source>
        <dbReference type="EMBL" id="TFH80338.1"/>
    </source>
</evidence>